<dbReference type="Proteomes" id="UP000648239">
    <property type="component" value="Unassembled WGS sequence"/>
</dbReference>
<evidence type="ECO:0000313" key="2">
    <source>
        <dbReference type="EMBL" id="MBD3867576.1"/>
    </source>
</evidence>
<dbReference type="EMBL" id="JACXWD010000012">
    <property type="protein sequence ID" value="MBD3867576.1"/>
    <property type="molecule type" value="Genomic_DNA"/>
</dbReference>
<evidence type="ECO:0000256" key="1">
    <source>
        <dbReference type="SAM" id="Coils"/>
    </source>
</evidence>
<dbReference type="SUPFAM" id="SSF53300">
    <property type="entry name" value="vWA-like"/>
    <property type="match status" value="1"/>
</dbReference>
<proteinExistence type="predicted"/>
<dbReference type="Gene3D" id="3.40.50.410">
    <property type="entry name" value="von Willebrand factor, type A domain"/>
    <property type="match status" value="1"/>
</dbReference>
<dbReference type="AlphaFoldDB" id="A0A8J7C2F0"/>
<sequence length="328" mass="36703">MNASIDEARIHLWGIVDDLSRLEPTPRLRVALLSYGNSRNPRESGWIRINRPLTDDLDAVSRSLFELRTGGSEEYVERVVRVALDQLEWSEEDQAVRMIFVMGNEEADQDQAIDPEDLALDAGRREIAVHPIYVGGGGGRNYQTWRSLSETLGVQVATLRPGKRPEGPASPFDRELASSGQELSATYVPYGENGAEAAENQILQDQNVESLGVSVAASRAITKAGPLYQGDWDLVDAVDSGRVFLEDVPEEDLPAIMQAMTPAERDDYLFRLADRRRELKDRIRSLGEQRERHIESSRAAGVKATGDDLRRLVRRTVRERAEAQGFEF</sequence>
<protein>
    <recommendedName>
        <fullName evidence="4">VWFA domain-containing protein</fullName>
    </recommendedName>
</protein>
<feature type="coiled-coil region" evidence="1">
    <location>
        <begin position="269"/>
        <end position="296"/>
    </location>
</feature>
<accession>A0A8J7C2F0</accession>
<evidence type="ECO:0000313" key="3">
    <source>
        <dbReference type="Proteomes" id="UP000648239"/>
    </source>
</evidence>
<dbReference type="InterPro" id="IPR036465">
    <property type="entry name" value="vWFA_dom_sf"/>
</dbReference>
<comment type="caution">
    <text evidence="2">The sequence shown here is derived from an EMBL/GenBank/DDBJ whole genome shotgun (WGS) entry which is preliminary data.</text>
</comment>
<keyword evidence="1" id="KW-0175">Coiled coil</keyword>
<evidence type="ECO:0008006" key="4">
    <source>
        <dbReference type="Google" id="ProtNLM"/>
    </source>
</evidence>
<gene>
    <name evidence="2" type="ORF">IFK94_05575</name>
</gene>
<organism evidence="2 3">
    <name type="scientific">Candidatus Polarisedimenticola svalbardensis</name>
    <dbReference type="NCBI Taxonomy" id="2886004"/>
    <lineage>
        <taxon>Bacteria</taxon>
        <taxon>Pseudomonadati</taxon>
        <taxon>Acidobacteriota</taxon>
        <taxon>Candidatus Polarisedimenticolia</taxon>
        <taxon>Candidatus Polarisedimenticolales</taxon>
        <taxon>Candidatus Polarisedimenticolaceae</taxon>
        <taxon>Candidatus Polarisedimenticola</taxon>
    </lineage>
</organism>
<name>A0A8J7C2F0_9BACT</name>
<reference evidence="2 3" key="1">
    <citation type="submission" date="2020-08" db="EMBL/GenBank/DDBJ databases">
        <title>Acidobacteriota in marine sediments use diverse sulfur dissimilation pathways.</title>
        <authorList>
            <person name="Wasmund K."/>
        </authorList>
    </citation>
    <scope>NUCLEOTIDE SEQUENCE [LARGE SCALE GENOMIC DNA]</scope>
    <source>
        <strain evidence="2">MAG AM4</strain>
    </source>
</reference>